<dbReference type="EMBL" id="BPLR01012305">
    <property type="protein sequence ID" value="GIY52896.1"/>
    <property type="molecule type" value="Genomic_DNA"/>
</dbReference>
<gene>
    <name evidence="1" type="ORF">CEXT_71291</name>
</gene>
<keyword evidence="2" id="KW-1185">Reference proteome</keyword>
<protein>
    <submittedName>
        <fullName evidence="1">Uncharacterized protein</fullName>
    </submittedName>
</protein>
<organism evidence="1 2">
    <name type="scientific">Caerostris extrusa</name>
    <name type="common">Bark spider</name>
    <name type="synonym">Caerostris bankana</name>
    <dbReference type="NCBI Taxonomy" id="172846"/>
    <lineage>
        <taxon>Eukaryota</taxon>
        <taxon>Metazoa</taxon>
        <taxon>Ecdysozoa</taxon>
        <taxon>Arthropoda</taxon>
        <taxon>Chelicerata</taxon>
        <taxon>Arachnida</taxon>
        <taxon>Araneae</taxon>
        <taxon>Araneomorphae</taxon>
        <taxon>Entelegynae</taxon>
        <taxon>Araneoidea</taxon>
        <taxon>Araneidae</taxon>
        <taxon>Caerostris</taxon>
    </lineage>
</organism>
<reference evidence="1 2" key="1">
    <citation type="submission" date="2021-06" db="EMBL/GenBank/DDBJ databases">
        <title>Caerostris extrusa draft genome.</title>
        <authorList>
            <person name="Kono N."/>
            <person name="Arakawa K."/>
        </authorList>
    </citation>
    <scope>NUCLEOTIDE SEQUENCE [LARGE SCALE GENOMIC DNA]</scope>
</reference>
<dbReference type="Proteomes" id="UP001054945">
    <property type="component" value="Unassembled WGS sequence"/>
</dbReference>
<name>A0AAV4U510_CAEEX</name>
<proteinExistence type="predicted"/>
<dbReference type="AlphaFoldDB" id="A0AAV4U510"/>
<comment type="caution">
    <text evidence="1">The sequence shown here is derived from an EMBL/GenBank/DDBJ whole genome shotgun (WGS) entry which is preliminary data.</text>
</comment>
<evidence type="ECO:0000313" key="1">
    <source>
        <dbReference type="EMBL" id="GIY52896.1"/>
    </source>
</evidence>
<evidence type="ECO:0000313" key="2">
    <source>
        <dbReference type="Proteomes" id="UP001054945"/>
    </source>
</evidence>
<sequence>MMPIPRFRNEWFRFHATPRFVPRSKKDQPTEMLETALAPAQRINLPPFFHDIRNWAEEQSNIYEKISYGG</sequence>
<accession>A0AAV4U510</accession>